<proteinExistence type="predicted"/>
<dbReference type="Proteomes" id="UP001642464">
    <property type="component" value="Unassembled WGS sequence"/>
</dbReference>
<name>A0ABP0LWK7_9DINO</name>
<evidence type="ECO:0008006" key="5">
    <source>
        <dbReference type="Google" id="ProtNLM"/>
    </source>
</evidence>
<keyword evidence="2" id="KW-0378">Hydrolase</keyword>
<organism evidence="3 4">
    <name type="scientific">Durusdinium trenchii</name>
    <dbReference type="NCBI Taxonomy" id="1381693"/>
    <lineage>
        <taxon>Eukaryota</taxon>
        <taxon>Sar</taxon>
        <taxon>Alveolata</taxon>
        <taxon>Dinophyceae</taxon>
        <taxon>Suessiales</taxon>
        <taxon>Symbiodiniaceae</taxon>
        <taxon>Durusdinium</taxon>
    </lineage>
</organism>
<dbReference type="InterPro" id="IPR050955">
    <property type="entry name" value="Plant_Biomass_Hydrol_Est"/>
</dbReference>
<dbReference type="Gene3D" id="3.40.50.1820">
    <property type="entry name" value="alpha/beta hydrolase"/>
    <property type="match status" value="1"/>
</dbReference>
<dbReference type="PANTHER" id="PTHR43037:SF5">
    <property type="entry name" value="FERULOYL ESTERASE"/>
    <property type="match status" value="1"/>
</dbReference>
<keyword evidence="1" id="KW-0732">Signal</keyword>
<evidence type="ECO:0000256" key="1">
    <source>
        <dbReference type="ARBA" id="ARBA00022729"/>
    </source>
</evidence>
<sequence length="375" mass="41044">MTVAAAGGCEGSLFTLSASVVSRGVSHCLGDLAAQGFIHGARFSQRRVRQKAVSRDELEFRRWQHEGAERLYLLFAPHLEEYEANRSLPLWLLCPGTNVDALSMLSIVEVTRLAEKHVVAVAVLEGVGLALNVGLHSAALPGRPDDVSYTRAVIADAASRVNIDEEQIYCLGSSRGARFCSRLASELPASNSTLAGLLVNAGLRFPRPNNGTALPIVTMHDLQDGVNPYDGQGAAYWQESVEDAVEAWADFNGCGQRLPPRRFATWTRSVLDLEESLGPTWLHRHSECESFTDVWLLVTNTGRHAWPGELFTELGWRFLQQQRLLKAGQGMREGELHPDEWPLVDAGAARRSSGSCASSLAWLSWMSWLAGKIAG</sequence>
<accession>A0ABP0LWK7</accession>
<evidence type="ECO:0000313" key="4">
    <source>
        <dbReference type="Proteomes" id="UP001642464"/>
    </source>
</evidence>
<dbReference type="InterPro" id="IPR029058">
    <property type="entry name" value="AB_hydrolase_fold"/>
</dbReference>
<protein>
    <recommendedName>
        <fullName evidence="5">Feruloyl esterase</fullName>
    </recommendedName>
</protein>
<keyword evidence="4" id="KW-1185">Reference proteome</keyword>
<dbReference type="EMBL" id="CAXAMM010018535">
    <property type="protein sequence ID" value="CAK9043600.1"/>
    <property type="molecule type" value="Genomic_DNA"/>
</dbReference>
<evidence type="ECO:0000313" key="3">
    <source>
        <dbReference type="EMBL" id="CAK9043600.1"/>
    </source>
</evidence>
<dbReference type="SUPFAM" id="SSF53474">
    <property type="entry name" value="alpha/beta-Hydrolases"/>
    <property type="match status" value="1"/>
</dbReference>
<dbReference type="PANTHER" id="PTHR43037">
    <property type="entry name" value="UNNAMED PRODUCT-RELATED"/>
    <property type="match status" value="1"/>
</dbReference>
<reference evidence="3 4" key="1">
    <citation type="submission" date="2024-02" db="EMBL/GenBank/DDBJ databases">
        <authorList>
            <person name="Chen Y."/>
            <person name="Shah S."/>
            <person name="Dougan E. K."/>
            <person name="Thang M."/>
            <person name="Chan C."/>
        </authorList>
    </citation>
    <scope>NUCLEOTIDE SEQUENCE [LARGE SCALE GENOMIC DNA]</scope>
</reference>
<gene>
    <name evidence="3" type="ORF">SCF082_LOCUS24892</name>
</gene>
<comment type="caution">
    <text evidence="3">The sequence shown here is derived from an EMBL/GenBank/DDBJ whole genome shotgun (WGS) entry which is preliminary data.</text>
</comment>
<evidence type="ECO:0000256" key="2">
    <source>
        <dbReference type="ARBA" id="ARBA00022801"/>
    </source>
</evidence>